<dbReference type="PANTHER" id="PTHR11991">
    <property type="entry name" value="TRANSLATIONALLY CONTROLLED TUMOR PROTEIN-RELATED"/>
    <property type="match status" value="1"/>
</dbReference>
<dbReference type="InterPro" id="IPR011057">
    <property type="entry name" value="Mss4-like_sf"/>
</dbReference>
<comment type="caution">
    <text evidence="3">The sequence shown here is derived from an EMBL/GenBank/DDBJ whole genome shotgun (WGS) entry which is preliminary data.</text>
</comment>
<dbReference type="PROSITE" id="PS51797">
    <property type="entry name" value="TCTP_3"/>
    <property type="match status" value="1"/>
</dbReference>
<dbReference type="Proteomes" id="UP001249851">
    <property type="component" value="Unassembled WGS sequence"/>
</dbReference>
<protein>
    <submittedName>
        <fullName evidence="3">Translationally-controlled tumor protein-like protein</fullName>
    </submittedName>
</protein>
<dbReference type="SUPFAM" id="SSF51316">
    <property type="entry name" value="Mss4-like"/>
    <property type="match status" value="1"/>
</dbReference>
<dbReference type="EMBL" id="JARQWQ010000002">
    <property type="protein sequence ID" value="KAK2573476.1"/>
    <property type="molecule type" value="Genomic_DNA"/>
</dbReference>
<keyword evidence="4" id="KW-1185">Reference proteome</keyword>
<dbReference type="InterPro" id="IPR011323">
    <property type="entry name" value="Mss4/transl-control_tumour"/>
</dbReference>
<dbReference type="Gene3D" id="2.170.150.10">
    <property type="entry name" value="Metal Binding Protein, Guanine Nucleotide Exchange Factor, Chain A"/>
    <property type="match status" value="1"/>
</dbReference>
<name>A0AAD9R5M9_ACRCE</name>
<organism evidence="3 4">
    <name type="scientific">Acropora cervicornis</name>
    <name type="common">Staghorn coral</name>
    <dbReference type="NCBI Taxonomy" id="6130"/>
    <lineage>
        <taxon>Eukaryota</taxon>
        <taxon>Metazoa</taxon>
        <taxon>Cnidaria</taxon>
        <taxon>Anthozoa</taxon>
        <taxon>Hexacorallia</taxon>
        <taxon>Scleractinia</taxon>
        <taxon>Astrocoeniina</taxon>
        <taxon>Acroporidae</taxon>
        <taxon>Acropora</taxon>
    </lineage>
</organism>
<dbReference type="PANTHER" id="PTHR11991:SF0">
    <property type="entry name" value="TRANSLATIONALLY-CONTROLLED TUMOR PROTEIN"/>
    <property type="match status" value="1"/>
</dbReference>
<evidence type="ECO:0000259" key="2">
    <source>
        <dbReference type="PROSITE" id="PS51797"/>
    </source>
</evidence>
<dbReference type="GO" id="GO:0005509">
    <property type="term" value="F:calcium ion binding"/>
    <property type="evidence" value="ECO:0007669"/>
    <property type="project" value="TreeGrafter"/>
</dbReference>
<gene>
    <name evidence="3" type="ORF">P5673_001133</name>
</gene>
<dbReference type="AlphaFoldDB" id="A0AAD9R5M9"/>
<reference evidence="3" key="2">
    <citation type="journal article" date="2023" name="Science">
        <title>Genomic signatures of disease resistance in endangered staghorn corals.</title>
        <authorList>
            <person name="Vollmer S.V."/>
            <person name="Selwyn J.D."/>
            <person name="Despard B.A."/>
            <person name="Roesel C.L."/>
        </authorList>
    </citation>
    <scope>NUCLEOTIDE SEQUENCE</scope>
    <source>
        <strain evidence="3">K2</strain>
    </source>
</reference>
<dbReference type="InterPro" id="IPR034737">
    <property type="entry name" value="TCTP"/>
</dbReference>
<reference evidence="3" key="1">
    <citation type="journal article" date="2023" name="G3 (Bethesda)">
        <title>Whole genome assembly and annotation of the endangered Caribbean coral Acropora cervicornis.</title>
        <authorList>
            <person name="Selwyn J.D."/>
            <person name="Vollmer S.V."/>
        </authorList>
    </citation>
    <scope>NUCLEOTIDE SEQUENCE</scope>
    <source>
        <strain evidence="3">K2</strain>
    </source>
</reference>
<dbReference type="Pfam" id="PF00838">
    <property type="entry name" value="TCTP"/>
    <property type="match status" value="1"/>
</dbReference>
<evidence type="ECO:0000256" key="1">
    <source>
        <dbReference type="PROSITE-ProRule" id="PRU01133"/>
    </source>
</evidence>
<sequence>MIGGNKSAEDEGGDDAEDASKSGINVVLAHNLREVAGTKKDFKTGIKKYMQKIVGKLKESDPDQVEQFKAVASKIVADVLARFDDFQLFTGESFDYDPIDGEAMFIFVEYRGETPYLTYFKHGLQEEKMVGGILHVEC</sequence>
<proteinExistence type="inferred from homology"/>
<dbReference type="GO" id="GO:0005737">
    <property type="term" value="C:cytoplasm"/>
    <property type="evidence" value="ECO:0007669"/>
    <property type="project" value="TreeGrafter"/>
</dbReference>
<comment type="similarity">
    <text evidence="1">Belongs to the TCTP family.</text>
</comment>
<feature type="domain" description="TCTP" evidence="2">
    <location>
        <begin position="1"/>
        <end position="129"/>
    </location>
</feature>
<evidence type="ECO:0000313" key="4">
    <source>
        <dbReference type="Proteomes" id="UP001249851"/>
    </source>
</evidence>
<dbReference type="InterPro" id="IPR018105">
    <property type="entry name" value="Translational_control_tumour_p"/>
</dbReference>
<accession>A0AAD9R5M9</accession>
<evidence type="ECO:0000313" key="3">
    <source>
        <dbReference type="EMBL" id="KAK2573476.1"/>
    </source>
</evidence>